<reference evidence="8" key="3">
    <citation type="submission" date="2025-08" db="UniProtKB">
        <authorList>
            <consortium name="Ensembl"/>
        </authorList>
    </citation>
    <scope>IDENTIFICATION</scope>
    <source>
        <strain evidence="8">JP 163 A</strain>
    </source>
</reference>
<keyword evidence="5" id="KW-0807">Transducer</keyword>
<evidence type="ECO:0000256" key="6">
    <source>
        <dbReference type="SAM" id="Phobius"/>
    </source>
</evidence>
<dbReference type="Ensembl" id="ENSXMAT00000028531.1">
    <property type="protein sequence ID" value="ENSXMAP00000034739.1"/>
    <property type="gene ID" value="ENSXMAG00000028546.1"/>
</dbReference>
<reference evidence="9" key="2">
    <citation type="journal article" date="2013" name="Nat. Genet.">
        <title>The genome of the platyfish, Xiphophorus maculatus, provides insights into evolutionary adaptation and several complex traits.</title>
        <authorList>
            <person name="Schartl M."/>
            <person name="Walter R.B."/>
            <person name="Shen Y."/>
            <person name="Garcia T."/>
            <person name="Catchen J."/>
            <person name="Amores A."/>
            <person name="Braasch I."/>
            <person name="Chalopin D."/>
            <person name="Volff J.N."/>
            <person name="Lesch K.P."/>
            <person name="Bisazza A."/>
            <person name="Minx P."/>
            <person name="Hillier L."/>
            <person name="Wilson R.K."/>
            <person name="Fuerstenberg S."/>
            <person name="Boore J."/>
            <person name="Searle S."/>
            <person name="Postlethwait J.H."/>
            <person name="Warren W.C."/>
        </authorList>
    </citation>
    <scope>NUCLEOTIDE SEQUENCE [LARGE SCALE GENOMIC DNA]</scope>
    <source>
        <strain evidence="9">JP 163 A</strain>
    </source>
</reference>
<feature type="transmembrane region" description="Helical" evidence="6">
    <location>
        <begin position="194"/>
        <end position="215"/>
    </location>
</feature>
<evidence type="ECO:0000256" key="3">
    <source>
        <dbReference type="ARBA" id="ARBA00022989"/>
    </source>
</evidence>
<sequence length="328" mass="36244">AGHLFHSIIPRGPTVPALICVFAFLTLFSLLANLLTLYTIERSGDFSYLPRFILCKSLIFSDLLQTVTFAPAIINSLARRQTMAFNLYCYFQHVVGGATIFSSLTTITCMALERYLFVCYALQYTVTVTRERVSKVLVLIWLYSAAIGVVSLSLVLSKGRQENVPDVTVGLLCEPDIMEQHVGSPRAPAIFRKVAGSLTLLLCLLAHAFSYFRMYRNASNAVVPFNESNAAARRTVLFYCGMLFLQLLPLLIKVTSDALWEFKGTGVIEMSAGSREDCLAGPSATAAGFHVSLLVMLLVPPCINPLVYGLRSVELRKALVKLLRWRVG</sequence>
<dbReference type="InterPro" id="IPR052921">
    <property type="entry name" value="GPCR1_Superfamily_Member"/>
</dbReference>
<dbReference type="Gene3D" id="1.20.1070.10">
    <property type="entry name" value="Rhodopsin 7-helix transmembrane proteins"/>
    <property type="match status" value="1"/>
</dbReference>
<dbReference type="GO" id="GO:0004930">
    <property type="term" value="F:G protein-coupled receptor activity"/>
    <property type="evidence" value="ECO:0007669"/>
    <property type="project" value="UniProtKB-KW"/>
</dbReference>
<comment type="similarity">
    <text evidence="5">Belongs to the G-protein coupled receptor 1 family.</text>
</comment>
<dbReference type="InterPro" id="IPR017452">
    <property type="entry name" value="GPCR_Rhodpsn_7TM"/>
</dbReference>
<keyword evidence="3 6" id="KW-1133">Transmembrane helix</keyword>
<evidence type="ECO:0000256" key="1">
    <source>
        <dbReference type="ARBA" id="ARBA00004370"/>
    </source>
</evidence>
<keyword evidence="9" id="KW-1185">Reference proteome</keyword>
<evidence type="ECO:0000256" key="2">
    <source>
        <dbReference type="ARBA" id="ARBA00022692"/>
    </source>
</evidence>
<feature type="transmembrane region" description="Helical" evidence="6">
    <location>
        <begin position="136"/>
        <end position="156"/>
    </location>
</feature>
<feature type="transmembrane region" description="Helical" evidence="6">
    <location>
        <begin position="15"/>
        <end position="40"/>
    </location>
</feature>
<keyword evidence="5" id="KW-0297">G-protein coupled receptor</keyword>
<keyword evidence="4 6" id="KW-0472">Membrane</keyword>
<organism evidence="8 9">
    <name type="scientific">Xiphophorus maculatus</name>
    <name type="common">Southern platyfish</name>
    <name type="synonym">Platypoecilus maculatus</name>
    <dbReference type="NCBI Taxonomy" id="8083"/>
    <lineage>
        <taxon>Eukaryota</taxon>
        <taxon>Metazoa</taxon>
        <taxon>Chordata</taxon>
        <taxon>Craniata</taxon>
        <taxon>Vertebrata</taxon>
        <taxon>Euteleostomi</taxon>
        <taxon>Actinopterygii</taxon>
        <taxon>Neopterygii</taxon>
        <taxon>Teleostei</taxon>
        <taxon>Neoteleostei</taxon>
        <taxon>Acanthomorphata</taxon>
        <taxon>Ovalentaria</taxon>
        <taxon>Atherinomorphae</taxon>
        <taxon>Cyprinodontiformes</taxon>
        <taxon>Poeciliidae</taxon>
        <taxon>Poeciliinae</taxon>
        <taxon>Xiphophorus</taxon>
    </lineage>
</organism>
<feature type="domain" description="G-protein coupled receptors family 1 profile" evidence="7">
    <location>
        <begin position="32"/>
        <end position="308"/>
    </location>
</feature>
<protein>
    <submittedName>
        <fullName evidence="8">Olfactory receptor 14I1-like</fullName>
    </submittedName>
</protein>
<reference evidence="9" key="1">
    <citation type="submission" date="2012-01" db="EMBL/GenBank/DDBJ databases">
        <authorList>
            <person name="Walter R."/>
            <person name="Schartl M."/>
            <person name="Warren W."/>
        </authorList>
    </citation>
    <scope>NUCLEOTIDE SEQUENCE [LARGE SCALE GENOMIC DNA]</scope>
    <source>
        <strain evidence="9">JP 163 A</strain>
    </source>
</reference>
<evidence type="ECO:0000259" key="7">
    <source>
        <dbReference type="PROSITE" id="PS50262"/>
    </source>
</evidence>
<dbReference type="PANTHER" id="PTHR26451">
    <property type="entry name" value="G_PROTEIN_RECEP_F1_2 DOMAIN-CONTAINING PROTEIN"/>
    <property type="match status" value="1"/>
</dbReference>
<proteinExistence type="inferred from homology"/>
<dbReference type="PRINTS" id="PR00237">
    <property type="entry name" value="GPCRRHODOPSN"/>
</dbReference>
<dbReference type="GO" id="GO:0005549">
    <property type="term" value="F:odorant binding"/>
    <property type="evidence" value="ECO:0007669"/>
    <property type="project" value="TreeGrafter"/>
</dbReference>
<evidence type="ECO:0000313" key="8">
    <source>
        <dbReference type="Ensembl" id="ENSXMAP00000034739.1"/>
    </source>
</evidence>
<reference evidence="8" key="4">
    <citation type="submission" date="2025-09" db="UniProtKB">
        <authorList>
            <consortium name="Ensembl"/>
        </authorList>
    </citation>
    <scope>IDENTIFICATION</scope>
    <source>
        <strain evidence="8">JP 163 A</strain>
    </source>
</reference>
<dbReference type="PANTHER" id="PTHR26451:SF905">
    <property type="entry name" value="OLFACTORY RECEPTOR 2G3-LIKE"/>
    <property type="match status" value="1"/>
</dbReference>
<name>A0A3B5QTV5_XIPMA</name>
<dbReference type="AlphaFoldDB" id="A0A3B5QTV5"/>
<feature type="transmembrane region" description="Helical" evidence="6">
    <location>
        <begin position="236"/>
        <end position="252"/>
    </location>
</feature>
<dbReference type="PROSITE" id="PS00237">
    <property type="entry name" value="G_PROTEIN_RECEP_F1_1"/>
    <property type="match status" value="1"/>
</dbReference>
<keyword evidence="2 5" id="KW-0812">Transmembrane</keyword>
<feature type="transmembrane region" description="Helical" evidence="6">
    <location>
        <begin position="289"/>
        <end position="310"/>
    </location>
</feature>
<dbReference type="SUPFAM" id="SSF81321">
    <property type="entry name" value="Family A G protein-coupled receptor-like"/>
    <property type="match status" value="1"/>
</dbReference>
<dbReference type="GO" id="GO:0004984">
    <property type="term" value="F:olfactory receptor activity"/>
    <property type="evidence" value="ECO:0007669"/>
    <property type="project" value="TreeGrafter"/>
</dbReference>
<dbReference type="OMA" id="CEPDMME"/>
<dbReference type="Pfam" id="PF00001">
    <property type="entry name" value="7tm_1"/>
    <property type="match status" value="1"/>
</dbReference>
<comment type="subcellular location">
    <subcellularLocation>
        <location evidence="1">Membrane</location>
    </subcellularLocation>
</comment>
<dbReference type="GeneTree" id="ENSGT00920000149641"/>
<keyword evidence="5" id="KW-0675">Receptor</keyword>
<feature type="transmembrane region" description="Helical" evidence="6">
    <location>
        <begin position="94"/>
        <end position="116"/>
    </location>
</feature>
<dbReference type="InterPro" id="IPR000276">
    <property type="entry name" value="GPCR_Rhodpsn"/>
</dbReference>
<accession>A0A3B5QTV5</accession>
<dbReference type="GO" id="GO:0016020">
    <property type="term" value="C:membrane"/>
    <property type="evidence" value="ECO:0007669"/>
    <property type="project" value="UniProtKB-SubCell"/>
</dbReference>
<evidence type="ECO:0000256" key="5">
    <source>
        <dbReference type="RuleBase" id="RU000688"/>
    </source>
</evidence>
<dbReference type="InParanoid" id="A0A3B5QTV5"/>
<feature type="transmembrane region" description="Helical" evidence="6">
    <location>
        <begin position="52"/>
        <end position="74"/>
    </location>
</feature>
<evidence type="ECO:0000256" key="4">
    <source>
        <dbReference type="ARBA" id="ARBA00023136"/>
    </source>
</evidence>
<dbReference type="PROSITE" id="PS50262">
    <property type="entry name" value="G_PROTEIN_RECEP_F1_2"/>
    <property type="match status" value="1"/>
</dbReference>
<dbReference type="Proteomes" id="UP000002852">
    <property type="component" value="Unassembled WGS sequence"/>
</dbReference>
<evidence type="ECO:0000313" key="9">
    <source>
        <dbReference type="Proteomes" id="UP000002852"/>
    </source>
</evidence>
<dbReference type="CDD" id="cd00637">
    <property type="entry name" value="7tm_classA_rhodopsin-like"/>
    <property type="match status" value="1"/>
</dbReference>